<name>A0A1H4DTN0_9SPHI</name>
<evidence type="ECO:0000313" key="1">
    <source>
        <dbReference type="EMBL" id="SEA76114.1"/>
    </source>
</evidence>
<dbReference type="OrthoDB" id="665435at2"/>
<dbReference type="EMBL" id="FNRA01000005">
    <property type="protein sequence ID" value="SEA76114.1"/>
    <property type="molecule type" value="Genomic_DNA"/>
</dbReference>
<gene>
    <name evidence="1" type="ORF">SAMN05443550_105102</name>
</gene>
<dbReference type="AlphaFoldDB" id="A0A1H4DTN0"/>
<organism evidence="1 2">
    <name type="scientific">Pedobacter hartonius</name>
    <dbReference type="NCBI Taxonomy" id="425514"/>
    <lineage>
        <taxon>Bacteria</taxon>
        <taxon>Pseudomonadati</taxon>
        <taxon>Bacteroidota</taxon>
        <taxon>Sphingobacteriia</taxon>
        <taxon>Sphingobacteriales</taxon>
        <taxon>Sphingobacteriaceae</taxon>
        <taxon>Pedobacter</taxon>
    </lineage>
</organism>
<dbReference type="STRING" id="425514.SAMN05443550_105102"/>
<dbReference type="Pfam" id="PF19781">
    <property type="entry name" value="DUF6266"/>
    <property type="match status" value="1"/>
</dbReference>
<reference evidence="1 2" key="1">
    <citation type="submission" date="2016-10" db="EMBL/GenBank/DDBJ databases">
        <authorList>
            <person name="de Groot N.N."/>
        </authorList>
    </citation>
    <scope>NUCLEOTIDE SEQUENCE [LARGE SCALE GENOMIC DNA]</scope>
    <source>
        <strain evidence="1 2">DSM 19033</strain>
    </source>
</reference>
<dbReference type="Proteomes" id="UP000198850">
    <property type="component" value="Unassembled WGS sequence"/>
</dbReference>
<evidence type="ECO:0000313" key="2">
    <source>
        <dbReference type="Proteomes" id="UP000198850"/>
    </source>
</evidence>
<proteinExistence type="predicted"/>
<protein>
    <submittedName>
        <fullName evidence="1">Uncharacterized protein</fullName>
    </submittedName>
</protein>
<sequence>MAIITKKGPAGAMSGQIGGVVVTRWRGTDVGKSTPGKRRKKKDRQPLEQNLRLKLVTKFLSPFKQHIKIGFDKKTSKNPGFQTAVEYNLKHAVAGVYPDFEIDYRKAVFSQGALDMAWAAKIVLRGDHEILVTWEVPETSKIKVTGNDGCHVMLYSNKRHGLVDLGKLYVTRKDLQFSSVFSMNYYGETLQAWIFFSSPDNGAVSNTRYIGSIEIPEKEQVHAESQ</sequence>
<dbReference type="RefSeq" id="WP_090556608.1">
    <property type="nucleotide sequence ID" value="NZ_FNRA01000005.1"/>
</dbReference>
<accession>A0A1H4DTN0</accession>
<keyword evidence="2" id="KW-1185">Reference proteome</keyword>
<dbReference type="InterPro" id="IPR046233">
    <property type="entry name" value="DUF6266"/>
</dbReference>